<dbReference type="EMBL" id="CAMGYJ010000010">
    <property type="protein sequence ID" value="CAI0547411.1"/>
    <property type="molecule type" value="Genomic_DNA"/>
</dbReference>
<reference evidence="1" key="1">
    <citation type="submission" date="2022-08" db="EMBL/GenBank/DDBJ databases">
        <authorList>
            <person name="Gutierrez-Valencia J."/>
        </authorList>
    </citation>
    <scope>NUCLEOTIDE SEQUENCE</scope>
</reference>
<name>A0AAV0QR35_9ROSI</name>
<evidence type="ECO:0000313" key="1">
    <source>
        <dbReference type="EMBL" id="CAI0547411.1"/>
    </source>
</evidence>
<dbReference type="InterPro" id="IPR023393">
    <property type="entry name" value="START-like_dom_sf"/>
</dbReference>
<dbReference type="Gene3D" id="3.30.530.20">
    <property type="match status" value="1"/>
</dbReference>
<proteinExistence type="predicted"/>
<dbReference type="AlphaFoldDB" id="A0AAV0QR35"/>
<evidence type="ECO:0000313" key="2">
    <source>
        <dbReference type="Proteomes" id="UP001154282"/>
    </source>
</evidence>
<organism evidence="1 2">
    <name type="scientific">Linum tenue</name>
    <dbReference type="NCBI Taxonomy" id="586396"/>
    <lineage>
        <taxon>Eukaryota</taxon>
        <taxon>Viridiplantae</taxon>
        <taxon>Streptophyta</taxon>
        <taxon>Embryophyta</taxon>
        <taxon>Tracheophyta</taxon>
        <taxon>Spermatophyta</taxon>
        <taxon>Magnoliopsida</taxon>
        <taxon>eudicotyledons</taxon>
        <taxon>Gunneridae</taxon>
        <taxon>Pentapetalae</taxon>
        <taxon>rosids</taxon>
        <taxon>fabids</taxon>
        <taxon>Malpighiales</taxon>
        <taxon>Linaceae</taxon>
        <taxon>Linum</taxon>
    </lineage>
</organism>
<keyword evidence="2" id="KW-1185">Reference proteome</keyword>
<dbReference type="Proteomes" id="UP001154282">
    <property type="component" value="Unassembled WGS sequence"/>
</dbReference>
<gene>
    <name evidence="1" type="ORF">LITE_LOCUS44356</name>
</gene>
<comment type="caution">
    <text evidence="1">The sequence shown here is derived from an EMBL/GenBank/DDBJ whole genome shotgun (WGS) entry which is preliminary data.</text>
</comment>
<accession>A0AAV0QR35</accession>
<dbReference type="SUPFAM" id="SSF55961">
    <property type="entry name" value="Bet v1-like"/>
    <property type="match status" value="1"/>
</dbReference>
<sequence>MAMTTINHEIKSSNISAQKMFKAVVQESNTTYMTVFPQLIKTIETIQGDGGPETILRFYFIDSGKHFPLCVFISSQLFLCGSRNRRNEKSKK</sequence>
<protein>
    <submittedName>
        <fullName evidence="1">Uncharacterized protein</fullName>
    </submittedName>
</protein>